<evidence type="ECO:0000313" key="5">
    <source>
        <dbReference type="EMBL" id="KAJ6263407.1"/>
    </source>
</evidence>
<protein>
    <recommendedName>
        <fullName evidence="4">Coenzyme Q-binding protein COQ10 START domain-containing protein</fullName>
    </recommendedName>
</protein>
<sequence length="219" mass="23251">MLARTAVPRPAVLRLMRLIAPRPGTRTSSLEGHHPGNYRTFIAPPQQTFTATRRIAYPPAALFNLISDVASYDKFVPFCLASTVTATSPPPDEFPVRADLRVGWGAFDETFTSKVTCARGGSSGRDVAGGIVEADATENSMFAVLHARWVIDGEGKGAGGSGGASKVDLEIDYKFSNPLYAALSEAVMPSVAGKIVEAFEGRAEQVLGKPRDQQHGSGS</sequence>
<dbReference type="PANTHER" id="PTHR12901:SF10">
    <property type="entry name" value="COENZYME Q-BINDING PROTEIN COQ10, MITOCHONDRIAL"/>
    <property type="match status" value="1"/>
</dbReference>
<comment type="function">
    <text evidence="3">Required for the function of coenzyme Q in the respiratory chain. May serve as a chaperone or may be involved in the transport of Q6 from its site of synthesis to the catalytic sites of the respiratory complexes.</text>
</comment>
<comment type="similarity">
    <text evidence="1">Belongs to the COQ10 family.</text>
</comment>
<dbReference type="AlphaFoldDB" id="A0AAD6NM89"/>
<dbReference type="InterPro" id="IPR005031">
    <property type="entry name" value="COQ10_START"/>
</dbReference>
<evidence type="ECO:0000259" key="4">
    <source>
        <dbReference type="Pfam" id="PF03364"/>
    </source>
</evidence>
<evidence type="ECO:0000256" key="2">
    <source>
        <dbReference type="ARBA" id="ARBA00011814"/>
    </source>
</evidence>
<dbReference type="CDD" id="cd07813">
    <property type="entry name" value="COQ10p_like"/>
    <property type="match status" value="1"/>
</dbReference>
<dbReference type="Gene3D" id="3.30.530.20">
    <property type="match status" value="1"/>
</dbReference>
<evidence type="ECO:0000256" key="1">
    <source>
        <dbReference type="ARBA" id="ARBA00006885"/>
    </source>
</evidence>
<comment type="subunit">
    <text evidence="2">Interacts with coenzyme Q.</text>
</comment>
<dbReference type="InterPro" id="IPR044996">
    <property type="entry name" value="COQ10-like"/>
</dbReference>
<reference evidence="5" key="1">
    <citation type="submission" date="2023-01" db="EMBL/GenBank/DDBJ databases">
        <title>The chitinases involved in constricting ring structure development in the nematode-trapping fungus Drechslerella dactyloides.</title>
        <authorList>
            <person name="Wang R."/>
            <person name="Zhang L."/>
            <person name="Tang P."/>
            <person name="Li S."/>
            <person name="Liang L."/>
        </authorList>
    </citation>
    <scope>NUCLEOTIDE SEQUENCE</scope>
    <source>
        <strain evidence="5">YMF1.00031</strain>
    </source>
</reference>
<dbReference type="EMBL" id="JAQGDS010000002">
    <property type="protein sequence ID" value="KAJ6263407.1"/>
    <property type="molecule type" value="Genomic_DNA"/>
</dbReference>
<dbReference type="SUPFAM" id="SSF55961">
    <property type="entry name" value="Bet v1-like"/>
    <property type="match status" value="1"/>
</dbReference>
<evidence type="ECO:0000313" key="6">
    <source>
        <dbReference type="Proteomes" id="UP001221413"/>
    </source>
</evidence>
<proteinExistence type="inferred from homology"/>
<feature type="domain" description="Coenzyme Q-binding protein COQ10 START" evidence="4">
    <location>
        <begin position="55"/>
        <end position="200"/>
    </location>
</feature>
<dbReference type="Proteomes" id="UP001221413">
    <property type="component" value="Unassembled WGS sequence"/>
</dbReference>
<gene>
    <name evidence="5" type="ORF">Dda_1970</name>
</gene>
<organism evidence="5 6">
    <name type="scientific">Drechslerella dactyloides</name>
    <name type="common">Nematode-trapping fungus</name>
    <name type="synonym">Arthrobotrys dactyloides</name>
    <dbReference type="NCBI Taxonomy" id="74499"/>
    <lineage>
        <taxon>Eukaryota</taxon>
        <taxon>Fungi</taxon>
        <taxon>Dikarya</taxon>
        <taxon>Ascomycota</taxon>
        <taxon>Pezizomycotina</taxon>
        <taxon>Orbiliomycetes</taxon>
        <taxon>Orbiliales</taxon>
        <taxon>Orbiliaceae</taxon>
        <taxon>Drechslerella</taxon>
    </lineage>
</organism>
<dbReference type="GO" id="GO:0045333">
    <property type="term" value="P:cellular respiration"/>
    <property type="evidence" value="ECO:0007669"/>
    <property type="project" value="InterPro"/>
</dbReference>
<keyword evidence="6" id="KW-1185">Reference proteome</keyword>
<dbReference type="PANTHER" id="PTHR12901">
    <property type="entry name" value="SPERM PROTEIN HOMOLOG"/>
    <property type="match status" value="1"/>
</dbReference>
<evidence type="ECO:0000256" key="3">
    <source>
        <dbReference type="ARBA" id="ARBA00024947"/>
    </source>
</evidence>
<dbReference type="GO" id="GO:0005739">
    <property type="term" value="C:mitochondrion"/>
    <property type="evidence" value="ECO:0007669"/>
    <property type="project" value="TreeGrafter"/>
</dbReference>
<dbReference type="GO" id="GO:0048039">
    <property type="term" value="F:ubiquinone binding"/>
    <property type="evidence" value="ECO:0007669"/>
    <property type="project" value="InterPro"/>
</dbReference>
<name>A0AAD6NM89_DREDA</name>
<dbReference type="Pfam" id="PF03364">
    <property type="entry name" value="Polyketide_cyc"/>
    <property type="match status" value="1"/>
</dbReference>
<comment type="caution">
    <text evidence="5">The sequence shown here is derived from an EMBL/GenBank/DDBJ whole genome shotgun (WGS) entry which is preliminary data.</text>
</comment>
<dbReference type="InterPro" id="IPR023393">
    <property type="entry name" value="START-like_dom_sf"/>
</dbReference>
<accession>A0AAD6NM89</accession>